<keyword evidence="3" id="KW-1185">Reference proteome</keyword>
<proteinExistence type="predicted"/>
<dbReference type="SUPFAM" id="SSF47413">
    <property type="entry name" value="lambda repressor-like DNA-binding domains"/>
    <property type="match status" value="1"/>
</dbReference>
<evidence type="ECO:0000313" key="3">
    <source>
        <dbReference type="Proteomes" id="UP000195442"/>
    </source>
</evidence>
<dbReference type="SMART" id="SM00530">
    <property type="entry name" value="HTH_XRE"/>
    <property type="match status" value="1"/>
</dbReference>
<dbReference type="CDD" id="cd00093">
    <property type="entry name" value="HTH_XRE"/>
    <property type="match status" value="1"/>
</dbReference>
<dbReference type="Gene3D" id="1.10.260.40">
    <property type="entry name" value="lambda repressor-like DNA-binding domains"/>
    <property type="match status" value="1"/>
</dbReference>
<dbReference type="Pfam" id="PF13744">
    <property type="entry name" value="HTH_37"/>
    <property type="match status" value="1"/>
</dbReference>
<dbReference type="AlphaFoldDB" id="A0A1R4H5N5"/>
<accession>A0A1R4H5N5</accession>
<dbReference type="GO" id="GO:0003677">
    <property type="term" value="F:DNA binding"/>
    <property type="evidence" value="ECO:0007669"/>
    <property type="project" value="InterPro"/>
</dbReference>
<gene>
    <name evidence="2" type="ORF">CRENPOLYSF2_230005</name>
</gene>
<sequence>MTIANTEAFDSVWDAIADTEEQAANLRVRAELMQQIAAIIKANDWTQAAAATHCGLTQPRINDLLRGRLSRFSLDALVNIATALGCRVHLAVDDA</sequence>
<dbReference type="OrthoDB" id="9788479at2"/>
<evidence type="ECO:0000313" key="2">
    <source>
        <dbReference type="EMBL" id="SJM91554.1"/>
    </source>
</evidence>
<protein>
    <recommendedName>
        <fullName evidence="1">HTH cro/C1-type domain-containing protein</fullName>
    </recommendedName>
</protein>
<evidence type="ECO:0000259" key="1">
    <source>
        <dbReference type="PROSITE" id="PS50943"/>
    </source>
</evidence>
<reference evidence="3" key="1">
    <citation type="submission" date="2017-02" db="EMBL/GenBank/DDBJ databases">
        <authorList>
            <person name="Daims H."/>
        </authorList>
    </citation>
    <scope>NUCLEOTIDE SEQUENCE [LARGE SCALE GENOMIC DNA]</scope>
</reference>
<dbReference type="InterPro" id="IPR039554">
    <property type="entry name" value="HigA2-like_HTH"/>
</dbReference>
<dbReference type="PROSITE" id="PS50943">
    <property type="entry name" value="HTH_CROC1"/>
    <property type="match status" value="1"/>
</dbReference>
<feature type="domain" description="HTH cro/C1-type" evidence="1">
    <location>
        <begin position="36"/>
        <end position="91"/>
    </location>
</feature>
<name>A0A1R4H5N5_9GAMM</name>
<dbReference type="Proteomes" id="UP000195442">
    <property type="component" value="Unassembled WGS sequence"/>
</dbReference>
<dbReference type="RefSeq" id="WP_087146591.1">
    <property type="nucleotide sequence ID" value="NZ_FUKJ01000146.1"/>
</dbReference>
<dbReference type="InterPro" id="IPR010982">
    <property type="entry name" value="Lambda_DNA-bd_dom_sf"/>
</dbReference>
<dbReference type="EMBL" id="FUKJ01000146">
    <property type="protein sequence ID" value="SJM91554.1"/>
    <property type="molecule type" value="Genomic_DNA"/>
</dbReference>
<dbReference type="InterPro" id="IPR001387">
    <property type="entry name" value="Cro/C1-type_HTH"/>
</dbReference>
<organism evidence="2 3">
    <name type="scientific">Crenothrix polyspora</name>
    <dbReference type="NCBI Taxonomy" id="360316"/>
    <lineage>
        <taxon>Bacteria</taxon>
        <taxon>Pseudomonadati</taxon>
        <taxon>Pseudomonadota</taxon>
        <taxon>Gammaproteobacteria</taxon>
        <taxon>Methylococcales</taxon>
        <taxon>Crenotrichaceae</taxon>
        <taxon>Crenothrix</taxon>
    </lineage>
</organism>